<keyword evidence="12 20" id="KW-0472">Membrane</keyword>
<dbReference type="GO" id="GO:0006281">
    <property type="term" value="P:DNA repair"/>
    <property type="evidence" value="ECO:0007669"/>
    <property type="project" value="UniProtKB-ARBA"/>
</dbReference>
<evidence type="ECO:0000256" key="8">
    <source>
        <dbReference type="ARBA" id="ARBA00022737"/>
    </source>
</evidence>
<comment type="similarity">
    <text evidence="4">Belongs to the ABC transporter superfamily. ABCC family. Conjugate transporter (TC 3.A.1.208) subfamily.</text>
</comment>
<evidence type="ECO:0000256" key="2">
    <source>
        <dbReference type="ARBA" id="ARBA00004141"/>
    </source>
</evidence>
<comment type="similarity">
    <text evidence="3">Belongs to the activator 1 small subunits family.</text>
</comment>
<dbReference type="GO" id="GO:0008094">
    <property type="term" value="F:ATP-dependent activity, acting on DNA"/>
    <property type="evidence" value="ECO:0007669"/>
    <property type="project" value="UniProtKB-ARBA"/>
</dbReference>
<evidence type="ECO:0000256" key="16">
    <source>
        <dbReference type="ARBA" id="ARBA00070184"/>
    </source>
</evidence>
<feature type="transmembrane region" description="Helical" evidence="20">
    <location>
        <begin position="297"/>
        <end position="321"/>
    </location>
</feature>
<accession>A0A9W9Z0J2</accession>
<feature type="transmembrane region" description="Helical" evidence="20">
    <location>
        <begin position="480"/>
        <end position="499"/>
    </location>
</feature>
<evidence type="ECO:0000313" key="22">
    <source>
        <dbReference type="EMBL" id="KAJ7372094.1"/>
    </source>
</evidence>
<dbReference type="InterPro" id="IPR036640">
    <property type="entry name" value="ABC1_TM_sf"/>
</dbReference>
<dbReference type="GO" id="GO:0005694">
    <property type="term" value="C:chromosome"/>
    <property type="evidence" value="ECO:0007669"/>
    <property type="project" value="UniProtKB-ARBA"/>
</dbReference>
<feature type="transmembrane region" description="Helical" evidence="20">
    <location>
        <begin position="254"/>
        <end position="277"/>
    </location>
</feature>
<reference evidence="22" key="1">
    <citation type="submission" date="2023-01" db="EMBL/GenBank/DDBJ databases">
        <title>Genome assembly of the deep-sea coral Lophelia pertusa.</title>
        <authorList>
            <person name="Herrera S."/>
            <person name="Cordes E."/>
        </authorList>
    </citation>
    <scope>NUCLEOTIDE SEQUENCE</scope>
    <source>
        <strain evidence="22">USNM1676648</strain>
        <tissue evidence="22">Polyp</tissue>
    </source>
</reference>
<feature type="transmembrane region" description="Helical" evidence="20">
    <location>
        <begin position="139"/>
        <end position="158"/>
    </location>
</feature>
<keyword evidence="13" id="KW-0539">Nucleus</keyword>
<evidence type="ECO:0000256" key="14">
    <source>
        <dbReference type="ARBA" id="ARBA00058626"/>
    </source>
</evidence>
<dbReference type="GO" id="GO:0140359">
    <property type="term" value="F:ABC-type transporter activity"/>
    <property type="evidence" value="ECO:0007669"/>
    <property type="project" value="InterPro"/>
</dbReference>
<dbReference type="PANTHER" id="PTHR24223:SF456">
    <property type="entry name" value="MULTIDRUG RESISTANCE-ASSOCIATED PROTEIN LETHAL(2)03659"/>
    <property type="match status" value="1"/>
</dbReference>
<evidence type="ECO:0000256" key="15">
    <source>
        <dbReference type="ARBA" id="ARBA00062267"/>
    </source>
</evidence>
<feature type="transmembrane region" description="Helical" evidence="20">
    <location>
        <begin position="392"/>
        <end position="413"/>
    </location>
</feature>
<evidence type="ECO:0000256" key="12">
    <source>
        <dbReference type="ARBA" id="ARBA00023136"/>
    </source>
</evidence>
<gene>
    <name evidence="22" type="primary">RFC3</name>
    <name evidence="22" type="ORF">OS493_020518</name>
</gene>
<comment type="function">
    <text evidence="14">Subunit of the replication factor C (RFC) complex which acts during elongation of primed DNA templates by DNA polymerases delta and epsilon, and is necessary for ATP-dependent loading of proliferating cell nuclear antigen (PCNA) onto primed DNA.</text>
</comment>
<dbReference type="Pfam" id="PF22534">
    <property type="entry name" value="RFC_C"/>
    <property type="match status" value="1"/>
</dbReference>
<dbReference type="Gene3D" id="1.20.272.10">
    <property type="match status" value="1"/>
</dbReference>
<dbReference type="InterPro" id="IPR050173">
    <property type="entry name" value="ABC_transporter_C-like"/>
</dbReference>
<evidence type="ECO:0000256" key="19">
    <source>
        <dbReference type="ARBA" id="ARBA00080379"/>
    </source>
</evidence>
<sequence length="862" mass="98437">MAAVAYDRLESEPRHKENRKKNANIFSILSFWWVGKLLAIGNKRPLENDDLFPLLDEDKTQTSTEKLQRTWNEETTSCASDKRGNGYRLLKAIIRAFPYTDYMVILSITLLAGICNVLQPVFLSLLLLELMKSSDEEFWWAYIYAAGICLSSFVRAIANHNRVYNAYLMDLRWKSATIGTVYQKSGVDLDGINKHAVKKTVTGQMEKPLIEDRLVNEGNLEKEFKRLEIAEEDREIGYISWKLYWHYMRAGMRCILAVAVITLFLVVQGSLILPDWWLLHLTSRSHDQQHQLEDLYIYGGLVGGAVLLSIIRAAVFLNALINSSNRLHNSMLSSILKAPVLFFDANPVGRILNRFSRDIGIMDELLPDVFLDAVQIVLFCIGAVILPSILNPWIILPATPLMIIFILIGRYSLKTSRDLRRLEGVNRSPVLSHFSDTLMGLVTIRAYKREDAFLTALYRYQDDHNKTWFSIQSSRQWLSVRLDMICVIFVTFVVFLAIATQSDSVANMSLWVDKYRPTSLSKLDYHKDLAAHLKKLVHCGDFPHLLVYGPSGAGKKTRIMCILRELYGAGVEKLKIEHQSFTTPSKKKIEMSTIGSAYHLEINPSDAGIHDRVVIQELIKTVAQSHQLESTTQKEFKVVVLTEVDRLTKDAQHSLRRTMEKYTTTCRLILCCNSTSKVIPAIRSRCLGVRVAAPSVDEICQILHNVCKKEGLTIPAELSKRIAEKSNRNLRRALLMCEACRVQQYPFTPDQPVQEADWEVYLKETAQQIVEQQTPKRLLEVRSRLYELLTHCIPPDIILKGLISELVTNCDGSLKTEVTNMAAHYEHRIHQGNKAIYHLEAFVAKFMSIYKRFLEEGMADMF</sequence>
<evidence type="ECO:0000256" key="9">
    <source>
        <dbReference type="ARBA" id="ARBA00022741"/>
    </source>
</evidence>
<dbReference type="InterPro" id="IPR011527">
    <property type="entry name" value="ABC1_TM_dom"/>
</dbReference>
<dbReference type="Pfam" id="PF00664">
    <property type="entry name" value="ABC_membrane"/>
    <property type="match status" value="1"/>
</dbReference>
<evidence type="ECO:0000256" key="4">
    <source>
        <dbReference type="ARBA" id="ARBA00009726"/>
    </source>
</evidence>
<dbReference type="Gene3D" id="1.10.8.60">
    <property type="match status" value="1"/>
</dbReference>
<evidence type="ECO:0000256" key="7">
    <source>
        <dbReference type="ARBA" id="ARBA00022705"/>
    </source>
</evidence>
<dbReference type="PROSITE" id="PS50929">
    <property type="entry name" value="ABC_TM1F"/>
    <property type="match status" value="1"/>
</dbReference>
<dbReference type="FunFam" id="3.40.50.300:FF:000136">
    <property type="entry name" value="Replication factor C subunit 5"/>
    <property type="match status" value="1"/>
</dbReference>
<dbReference type="InterPro" id="IPR003593">
    <property type="entry name" value="AAA+_ATPase"/>
</dbReference>
<keyword evidence="6 20" id="KW-0812">Transmembrane</keyword>
<dbReference type="SUPFAM" id="SSF48019">
    <property type="entry name" value="post-AAA+ oligomerization domain-like"/>
    <property type="match status" value="1"/>
</dbReference>
<evidence type="ECO:0000256" key="10">
    <source>
        <dbReference type="ARBA" id="ARBA00022840"/>
    </source>
</evidence>
<keyword evidence="9" id="KW-0547">Nucleotide-binding</keyword>
<evidence type="ECO:0000256" key="1">
    <source>
        <dbReference type="ARBA" id="ARBA00004123"/>
    </source>
</evidence>
<dbReference type="GO" id="GO:0003677">
    <property type="term" value="F:DNA binding"/>
    <property type="evidence" value="ECO:0007669"/>
    <property type="project" value="InterPro"/>
</dbReference>
<dbReference type="SUPFAM" id="SSF90123">
    <property type="entry name" value="ABC transporter transmembrane region"/>
    <property type="match status" value="2"/>
</dbReference>
<dbReference type="FunFam" id="1.20.1560.10:FF:000013">
    <property type="entry name" value="ABC transporter C family member 2"/>
    <property type="match status" value="1"/>
</dbReference>
<dbReference type="FunFam" id="1.20.272.10:FF:000002">
    <property type="entry name" value="Replication factor C subunit 3"/>
    <property type="match status" value="1"/>
</dbReference>
<evidence type="ECO:0000259" key="21">
    <source>
        <dbReference type="PROSITE" id="PS50929"/>
    </source>
</evidence>
<keyword evidence="11 20" id="KW-1133">Transmembrane helix</keyword>
<dbReference type="SUPFAM" id="SSF52540">
    <property type="entry name" value="P-loop containing nucleoside triphosphate hydrolases"/>
    <property type="match status" value="1"/>
</dbReference>
<name>A0A9W9Z0J2_9CNID</name>
<dbReference type="Gene3D" id="1.20.1560.10">
    <property type="entry name" value="ABC transporter type 1, transmembrane domain"/>
    <property type="match status" value="1"/>
</dbReference>
<dbReference type="Pfam" id="PF21960">
    <property type="entry name" value="RCF1-5-like_lid"/>
    <property type="match status" value="1"/>
</dbReference>
<evidence type="ECO:0000256" key="13">
    <source>
        <dbReference type="ARBA" id="ARBA00023242"/>
    </source>
</evidence>
<dbReference type="PANTHER" id="PTHR24223">
    <property type="entry name" value="ATP-BINDING CASSETTE SUB-FAMILY C"/>
    <property type="match status" value="1"/>
</dbReference>
<comment type="caution">
    <text evidence="22">The sequence shown here is derived from an EMBL/GenBank/DDBJ whole genome shotgun (WGS) entry which is preliminary data.</text>
</comment>
<evidence type="ECO:0000256" key="5">
    <source>
        <dbReference type="ARBA" id="ARBA00022448"/>
    </source>
</evidence>
<protein>
    <recommendedName>
        <fullName evidence="16">Replication factor C subunit 3</fullName>
    </recommendedName>
    <alternativeName>
        <fullName evidence="18">Activator 1 38 kDa subunit</fullName>
    </alternativeName>
    <alternativeName>
        <fullName evidence="19">Activator 1 subunit 3</fullName>
    </alternativeName>
    <alternativeName>
        <fullName evidence="17">Replication factor C 38 kDa subunit</fullName>
    </alternativeName>
</protein>
<evidence type="ECO:0000256" key="11">
    <source>
        <dbReference type="ARBA" id="ARBA00022989"/>
    </source>
</evidence>
<dbReference type="GO" id="GO:0032991">
    <property type="term" value="C:protein-containing complex"/>
    <property type="evidence" value="ECO:0007669"/>
    <property type="project" value="UniProtKB-ARBA"/>
</dbReference>
<keyword evidence="7" id="KW-0235">DNA replication</keyword>
<dbReference type="SMART" id="SM00382">
    <property type="entry name" value="AAA"/>
    <property type="match status" value="1"/>
</dbReference>
<dbReference type="EMBL" id="MU826838">
    <property type="protein sequence ID" value="KAJ7372094.1"/>
    <property type="molecule type" value="Genomic_DNA"/>
</dbReference>
<keyword evidence="23" id="KW-1185">Reference proteome</keyword>
<evidence type="ECO:0000256" key="17">
    <source>
        <dbReference type="ARBA" id="ARBA00076818"/>
    </source>
</evidence>
<dbReference type="GO" id="GO:0016020">
    <property type="term" value="C:membrane"/>
    <property type="evidence" value="ECO:0007669"/>
    <property type="project" value="UniProtKB-SubCell"/>
</dbReference>
<feature type="transmembrane region" description="Helical" evidence="20">
    <location>
        <begin position="102"/>
        <end position="127"/>
    </location>
</feature>
<proteinExistence type="inferred from homology"/>
<evidence type="ECO:0000256" key="3">
    <source>
        <dbReference type="ARBA" id="ARBA00005378"/>
    </source>
</evidence>
<dbReference type="Pfam" id="PF13177">
    <property type="entry name" value="DNA_pol3_delta2"/>
    <property type="match status" value="1"/>
</dbReference>
<dbReference type="InterPro" id="IPR008921">
    <property type="entry name" value="DNA_pol3_clamp-load_cplx_C"/>
</dbReference>
<organism evidence="22 23">
    <name type="scientific">Desmophyllum pertusum</name>
    <dbReference type="NCBI Taxonomy" id="174260"/>
    <lineage>
        <taxon>Eukaryota</taxon>
        <taxon>Metazoa</taxon>
        <taxon>Cnidaria</taxon>
        <taxon>Anthozoa</taxon>
        <taxon>Hexacorallia</taxon>
        <taxon>Scleractinia</taxon>
        <taxon>Caryophylliina</taxon>
        <taxon>Caryophylliidae</taxon>
        <taxon>Desmophyllum</taxon>
    </lineage>
</organism>
<evidence type="ECO:0000256" key="6">
    <source>
        <dbReference type="ARBA" id="ARBA00022692"/>
    </source>
</evidence>
<evidence type="ECO:0000313" key="23">
    <source>
        <dbReference type="Proteomes" id="UP001163046"/>
    </source>
</evidence>
<dbReference type="InterPro" id="IPR027417">
    <property type="entry name" value="P-loop_NTPase"/>
</dbReference>
<dbReference type="AlphaFoldDB" id="A0A9W9Z0J2"/>
<comment type="subunit">
    <text evidence="15">Subunit of the RFC complex, an heteropentameric complex consisting of a large subunit RFC1 and four small subunits RFC2, RFC3, RFC4 and RFC5; the RFC complex interacts with PCNA. Forms an heterotetrameric complex with RFC2, RFC4 and RFC5; this complex has ATPase activity but is not stimulated by PCNA. The heterotetramer of subunits RFC2, RFC3, RFC4 and RFC5 interacts with RAD17. Interacts with CNTD1; this interaction facilitates crossover formation.</text>
</comment>
<dbReference type="GO" id="GO:0005524">
    <property type="term" value="F:ATP binding"/>
    <property type="evidence" value="ECO:0007669"/>
    <property type="project" value="UniProtKB-KW"/>
</dbReference>
<keyword evidence="5" id="KW-0813">Transport</keyword>
<feature type="transmembrane region" description="Helical" evidence="20">
    <location>
        <begin position="365"/>
        <end position="386"/>
    </location>
</feature>
<evidence type="ECO:0000256" key="20">
    <source>
        <dbReference type="SAM" id="Phobius"/>
    </source>
</evidence>
<dbReference type="FunFam" id="1.10.8.60:FF:000030">
    <property type="entry name" value="replication factor C subunit 3"/>
    <property type="match status" value="1"/>
</dbReference>
<comment type="subcellular location">
    <subcellularLocation>
        <location evidence="2">Membrane</location>
        <topology evidence="2">Multi-pass membrane protein</topology>
    </subcellularLocation>
    <subcellularLocation>
        <location evidence="1">Nucleus</location>
    </subcellularLocation>
</comment>
<keyword evidence="8" id="KW-0677">Repeat</keyword>
<evidence type="ECO:0000256" key="18">
    <source>
        <dbReference type="ARBA" id="ARBA00079394"/>
    </source>
</evidence>
<dbReference type="OrthoDB" id="761538at2759"/>
<dbReference type="GO" id="GO:0005634">
    <property type="term" value="C:nucleus"/>
    <property type="evidence" value="ECO:0007669"/>
    <property type="project" value="UniProtKB-SubCell"/>
</dbReference>
<dbReference type="Gene3D" id="3.40.50.300">
    <property type="entry name" value="P-loop containing nucleotide triphosphate hydrolases"/>
    <property type="match status" value="1"/>
</dbReference>
<dbReference type="GO" id="GO:0006271">
    <property type="term" value="P:DNA strand elongation involved in DNA replication"/>
    <property type="evidence" value="ECO:0007669"/>
    <property type="project" value="UniProtKB-ARBA"/>
</dbReference>
<dbReference type="CDD" id="cd00009">
    <property type="entry name" value="AAA"/>
    <property type="match status" value="1"/>
</dbReference>
<feature type="domain" description="ABC transmembrane type-1" evidence="21">
    <location>
        <begin position="258"/>
        <end position="498"/>
    </location>
</feature>
<dbReference type="Proteomes" id="UP001163046">
    <property type="component" value="Unassembled WGS sequence"/>
</dbReference>
<keyword evidence="10" id="KW-0067">ATP-binding</keyword>